<dbReference type="EMBL" id="CP115541">
    <property type="protein sequence ID" value="WNH52745.1"/>
    <property type="molecule type" value="Genomic_DNA"/>
</dbReference>
<reference evidence="2 3" key="1">
    <citation type="submission" date="2022-12" db="EMBL/GenBank/DDBJ databases">
        <title>Two new species, Stenotrophomonas aracearum and Stenotrophomonas oahuensis, isolated from Anthurium (Araceae family) in Hawaii.</title>
        <authorList>
            <person name="Chunag S.C."/>
            <person name="Dobhal S."/>
            <person name="Alvarez A."/>
            <person name="Arif M."/>
        </authorList>
    </citation>
    <scope>NUCLEOTIDE SEQUENCE [LARGE SCALE GENOMIC DNA]</scope>
    <source>
        <strain evidence="2 3">A5586</strain>
    </source>
</reference>
<keyword evidence="3" id="KW-1185">Reference proteome</keyword>
<dbReference type="Proteomes" id="UP001302072">
    <property type="component" value="Chromosome"/>
</dbReference>
<protein>
    <submittedName>
        <fullName evidence="2">DUF1629 domain-containing protein</fullName>
    </submittedName>
</protein>
<dbReference type="RefSeq" id="WP_311191930.1">
    <property type="nucleotide sequence ID" value="NZ_CP115541.1"/>
</dbReference>
<evidence type="ECO:0000313" key="2">
    <source>
        <dbReference type="EMBL" id="WNH52745.1"/>
    </source>
</evidence>
<evidence type="ECO:0000313" key="3">
    <source>
        <dbReference type="Proteomes" id="UP001302072"/>
    </source>
</evidence>
<accession>A0ABY9YQL0</accession>
<name>A0ABY9YQL0_9GAMM</name>
<proteinExistence type="predicted"/>
<dbReference type="Pfam" id="PF07791">
    <property type="entry name" value="Imm11"/>
    <property type="match status" value="1"/>
</dbReference>
<dbReference type="InterPro" id="IPR012433">
    <property type="entry name" value="Imm11"/>
</dbReference>
<feature type="domain" description="Immunity MXAN-0049 protein" evidence="1">
    <location>
        <begin position="13"/>
        <end position="211"/>
    </location>
</feature>
<organism evidence="2 3">
    <name type="scientific">Stenotrophomonas oahuensis</name>
    <dbReference type="NCBI Taxonomy" id="3003271"/>
    <lineage>
        <taxon>Bacteria</taxon>
        <taxon>Pseudomonadati</taxon>
        <taxon>Pseudomonadota</taxon>
        <taxon>Gammaproteobacteria</taxon>
        <taxon>Lysobacterales</taxon>
        <taxon>Lysobacteraceae</taxon>
        <taxon>Stenotrophomonas</taxon>
    </lineage>
</organism>
<sequence>MTQTQSETQQNQFYLLLPDSTRGGKGHGVAFENLKELRGGPRLVLRPKDGGFPALSAKPKLVYEPGRGVTPQDLEGGMSGYWLVSERLKSVMIGTDPDAFEFVECDFYLADGTEGPRYYLCDVVRTVDAVDESASKLNVLVGDEYSAGKHYRLTGGASLVFKNDVVGDALVFRTPFSGDLVFCSRRFRDAVRAAGIGSPKDSRGLWFTAVDDL</sequence>
<evidence type="ECO:0000259" key="1">
    <source>
        <dbReference type="Pfam" id="PF07791"/>
    </source>
</evidence>
<gene>
    <name evidence="2" type="ORF">PDM29_00295</name>
</gene>